<evidence type="ECO:0000313" key="3">
    <source>
        <dbReference type="Proteomes" id="UP000195442"/>
    </source>
</evidence>
<keyword evidence="1" id="KW-1133">Transmembrane helix</keyword>
<protein>
    <submittedName>
        <fullName evidence="2">General secretion pathway protein M</fullName>
    </submittedName>
</protein>
<evidence type="ECO:0000313" key="2">
    <source>
        <dbReference type="EMBL" id="SJM92894.1"/>
    </source>
</evidence>
<sequence>MAAEKNNQTQRLLAVGLLVLVILLLSALIIMPIVSKGLELGEAKESLVFKLQKYERILAKKDSVLKSMAKIKAQHLAQGYFNTQKTPSLASAELQEFIKKAIVDAGGQLSSTQALSETEKDKFTLITVSVRMTGNMEILRSVLYKLETATPLIIVDQMDIRPMRGKRNRLTRKLEPSNDLNVNFQAVSFMRKQPK</sequence>
<organism evidence="2 3">
    <name type="scientific">Crenothrix polyspora</name>
    <dbReference type="NCBI Taxonomy" id="360316"/>
    <lineage>
        <taxon>Bacteria</taxon>
        <taxon>Pseudomonadati</taxon>
        <taxon>Pseudomonadota</taxon>
        <taxon>Gammaproteobacteria</taxon>
        <taxon>Methylococcales</taxon>
        <taxon>Crenotrichaceae</taxon>
        <taxon>Crenothrix</taxon>
    </lineage>
</organism>
<accession>A0A1R4H9F4</accession>
<reference evidence="3" key="1">
    <citation type="submission" date="2017-02" db="EMBL/GenBank/DDBJ databases">
        <authorList>
            <person name="Daims H."/>
        </authorList>
    </citation>
    <scope>NUCLEOTIDE SEQUENCE [LARGE SCALE GENOMIC DNA]</scope>
</reference>
<evidence type="ECO:0000256" key="1">
    <source>
        <dbReference type="SAM" id="Phobius"/>
    </source>
</evidence>
<dbReference type="InterPro" id="IPR014717">
    <property type="entry name" value="Transl_elong_EF1B/ribsomal_bS6"/>
</dbReference>
<proteinExistence type="predicted"/>
<name>A0A1R4H9F4_9GAMM</name>
<keyword evidence="3" id="KW-1185">Reference proteome</keyword>
<dbReference type="Gene3D" id="3.30.70.60">
    <property type="match status" value="1"/>
</dbReference>
<keyword evidence="1" id="KW-0472">Membrane</keyword>
<dbReference type="Pfam" id="PF10741">
    <property type="entry name" value="T2SSM_b"/>
    <property type="match status" value="1"/>
</dbReference>
<dbReference type="Proteomes" id="UP000195442">
    <property type="component" value="Unassembled WGS sequence"/>
</dbReference>
<feature type="transmembrane region" description="Helical" evidence="1">
    <location>
        <begin position="12"/>
        <end position="34"/>
    </location>
</feature>
<dbReference type="RefSeq" id="WP_087147160.1">
    <property type="nucleotide sequence ID" value="NZ_FUKJ01000222.1"/>
</dbReference>
<gene>
    <name evidence="2" type="ORF">CRENPOLYSF2_2990012</name>
</gene>
<dbReference type="InterPro" id="IPR034756">
    <property type="entry name" value="T2SSM_b"/>
</dbReference>
<dbReference type="OrthoDB" id="5566245at2"/>
<dbReference type="AlphaFoldDB" id="A0A1R4H9F4"/>
<dbReference type="EMBL" id="FUKJ01000222">
    <property type="protein sequence ID" value="SJM92894.1"/>
    <property type="molecule type" value="Genomic_DNA"/>
</dbReference>
<keyword evidence="1" id="KW-0812">Transmembrane</keyword>
<dbReference type="NCBIfam" id="NF040576">
    <property type="entry name" value="T2SS_GspM_XpsM"/>
    <property type="match status" value="1"/>
</dbReference>